<sequence length="175" mass="19812">MKQIQCLLDERGMMNMLIASSIIAVLMGSLVIFVRMKASKKPVSGRKIILPPIFMSTGALMFLFPFFRVTLAELLEAVTVGMVFSLLLIKTSKFEIKENDIYLKRSKAFAFILIGLLLIRLVMKAFLSKTIDYGQLSGMFWILAFGMIVPWRVAMYVQYKKLLGQLDGPFPTKSI</sequence>
<keyword evidence="1" id="KW-0812">Transmembrane</keyword>
<dbReference type="EMBL" id="QQAY01000002">
    <property type="protein sequence ID" value="RDI45385.1"/>
    <property type="molecule type" value="Genomic_DNA"/>
</dbReference>
<organism evidence="2 3">
    <name type="scientific">Falsibacillus pallidus</name>
    <dbReference type="NCBI Taxonomy" id="493781"/>
    <lineage>
        <taxon>Bacteria</taxon>
        <taxon>Bacillati</taxon>
        <taxon>Bacillota</taxon>
        <taxon>Bacilli</taxon>
        <taxon>Bacillales</taxon>
        <taxon>Bacillaceae</taxon>
        <taxon>Falsibacillus</taxon>
    </lineage>
</organism>
<comment type="caution">
    <text evidence="2">The sequence shown here is derived from an EMBL/GenBank/DDBJ whole genome shotgun (WGS) entry which is preliminary data.</text>
</comment>
<evidence type="ECO:0000256" key="1">
    <source>
        <dbReference type="SAM" id="Phobius"/>
    </source>
</evidence>
<dbReference type="AlphaFoldDB" id="A0A370GNT0"/>
<proteinExistence type="predicted"/>
<dbReference type="Proteomes" id="UP000255326">
    <property type="component" value="Unassembled WGS sequence"/>
</dbReference>
<reference evidence="2 3" key="1">
    <citation type="submission" date="2018-07" db="EMBL/GenBank/DDBJ databases">
        <title>Genomic Encyclopedia of Type Strains, Phase IV (KMG-IV): sequencing the most valuable type-strain genomes for metagenomic binning, comparative biology and taxonomic classification.</title>
        <authorList>
            <person name="Goeker M."/>
        </authorList>
    </citation>
    <scope>NUCLEOTIDE SEQUENCE [LARGE SCALE GENOMIC DNA]</scope>
    <source>
        <strain evidence="2 3">DSM 25281</strain>
    </source>
</reference>
<gene>
    <name evidence="2" type="ORF">DFR59_1028</name>
</gene>
<dbReference type="PANTHER" id="PTHR39164">
    <property type="entry name" value="PROTEIN CCDC"/>
    <property type="match status" value="1"/>
</dbReference>
<dbReference type="Pfam" id="PF07301">
    <property type="entry name" value="DUF1453"/>
    <property type="match status" value="1"/>
</dbReference>
<feature type="transmembrane region" description="Helical" evidence="1">
    <location>
        <begin position="109"/>
        <end position="127"/>
    </location>
</feature>
<dbReference type="InterPro" id="IPR058247">
    <property type="entry name" value="DUF1453"/>
</dbReference>
<protein>
    <submittedName>
        <fullName evidence="2">Membrane protein CcdC involved in cytochrome C biogenesis</fullName>
    </submittedName>
</protein>
<name>A0A370GNT0_9BACI</name>
<dbReference type="PIRSF" id="PIRSF021441">
    <property type="entry name" value="DUF1453"/>
    <property type="match status" value="1"/>
</dbReference>
<keyword evidence="3" id="KW-1185">Reference proteome</keyword>
<evidence type="ECO:0000313" key="3">
    <source>
        <dbReference type="Proteomes" id="UP000255326"/>
    </source>
</evidence>
<keyword evidence="1" id="KW-0472">Membrane</keyword>
<dbReference type="InterPro" id="IPR031306">
    <property type="entry name" value="CcdC"/>
</dbReference>
<accession>A0A370GNT0</accession>
<keyword evidence="1" id="KW-1133">Transmembrane helix</keyword>
<feature type="transmembrane region" description="Helical" evidence="1">
    <location>
        <begin position="17"/>
        <end position="36"/>
    </location>
</feature>
<evidence type="ECO:0000313" key="2">
    <source>
        <dbReference type="EMBL" id="RDI45385.1"/>
    </source>
</evidence>
<feature type="transmembrane region" description="Helical" evidence="1">
    <location>
        <begin position="73"/>
        <end position="89"/>
    </location>
</feature>
<feature type="transmembrane region" description="Helical" evidence="1">
    <location>
        <begin position="139"/>
        <end position="157"/>
    </location>
</feature>
<dbReference type="PANTHER" id="PTHR39164:SF1">
    <property type="entry name" value="PROTEIN CCDC"/>
    <property type="match status" value="1"/>
</dbReference>